<proteinExistence type="predicted"/>
<dbReference type="Pfam" id="PF03995">
    <property type="entry name" value="Inhibitor_I36"/>
    <property type="match status" value="1"/>
</dbReference>
<reference evidence="2 3" key="1">
    <citation type="submission" date="2019-05" db="EMBL/GenBank/DDBJ databases">
        <title>Nakamurella sp. N5BH11, whole genome shotgun sequence.</title>
        <authorList>
            <person name="Tuo L."/>
        </authorList>
    </citation>
    <scope>NUCLEOTIDE SEQUENCE [LARGE SCALE GENOMIC DNA]</scope>
    <source>
        <strain evidence="2 3">N5BH11</strain>
    </source>
</reference>
<evidence type="ECO:0000313" key="2">
    <source>
        <dbReference type="EMBL" id="TKV56766.1"/>
    </source>
</evidence>
<dbReference type="Proteomes" id="UP000306985">
    <property type="component" value="Unassembled WGS sequence"/>
</dbReference>
<dbReference type="AlphaFoldDB" id="A0A4U6QA31"/>
<dbReference type="PROSITE" id="PS51257">
    <property type="entry name" value="PROKAR_LIPOPROTEIN"/>
    <property type="match status" value="1"/>
</dbReference>
<feature type="signal peptide" evidence="1">
    <location>
        <begin position="1"/>
        <end position="30"/>
    </location>
</feature>
<feature type="chain" id="PRO_5020884094" description="Peptidase inhibitor family I36 protein" evidence="1">
    <location>
        <begin position="31"/>
        <end position="158"/>
    </location>
</feature>
<evidence type="ECO:0000313" key="3">
    <source>
        <dbReference type="Proteomes" id="UP000306985"/>
    </source>
</evidence>
<comment type="caution">
    <text evidence="2">The sequence shown here is derived from an EMBL/GenBank/DDBJ whole genome shotgun (WGS) entry which is preliminary data.</text>
</comment>
<keyword evidence="3" id="KW-1185">Reference proteome</keyword>
<accession>A0A4U6QA31</accession>
<name>A0A4U6QA31_9ACTN</name>
<dbReference type="EMBL" id="SZZH01000006">
    <property type="protein sequence ID" value="TKV56766.1"/>
    <property type="molecule type" value="Genomic_DNA"/>
</dbReference>
<gene>
    <name evidence="2" type="ORF">FDO65_18100</name>
</gene>
<evidence type="ECO:0008006" key="4">
    <source>
        <dbReference type="Google" id="ProtNLM"/>
    </source>
</evidence>
<keyword evidence="1" id="KW-0732">Signal</keyword>
<evidence type="ECO:0000256" key="1">
    <source>
        <dbReference type="SAM" id="SignalP"/>
    </source>
</evidence>
<sequence>MSLLSRVCSTVGVAVAAGCMLFAPSGVANADDSPPVTTPGAPVGSSAAPAPAAGSGTAARAALACASQEFCVSKDTYFNGPTYKFTQANTNWSFTSYANLYNEDSSWRSRWDVPVVVYDYTQFSGAQTICVAQGWDVFYNSSASDRGSSHKWDGRPSC</sequence>
<protein>
    <recommendedName>
        <fullName evidence="4">Peptidase inhibitor family I36 protein</fullName>
    </recommendedName>
</protein>
<organism evidence="2 3">
    <name type="scientific">Nakamurella flava</name>
    <dbReference type="NCBI Taxonomy" id="2576308"/>
    <lineage>
        <taxon>Bacteria</taxon>
        <taxon>Bacillati</taxon>
        <taxon>Actinomycetota</taxon>
        <taxon>Actinomycetes</taxon>
        <taxon>Nakamurellales</taxon>
        <taxon>Nakamurellaceae</taxon>
        <taxon>Nakamurella</taxon>
    </lineage>
</organism>